<evidence type="ECO:0008006" key="3">
    <source>
        <dbReference type="Google" id="ProtNLM"/>
    </source>
</evidence>
<evidence type="ECO:0000256" key="1">
    <source>
        <dbReference type="SAM" id="Phobius"/>
    </source>
</evidence>
<feature type="transmembrane region" description="Helical" evidence="1">
    <location>
        <begin position="315"/>
        <end position="348"/>
    </location>
</feature>
<name>A0A212KH89_9FIRM</name>
<feature type="transmembrane region" description="Helical" evidence="1">
    <location>
        <begin position="99"/>
        <end position="127"/>
    </location>
</feature>
<keyword evidence="1" id="KW-0812">Transmembrane</keyword>
<accession>A0A212KH89</accession>
<dbReference type="EMBL" id="FLUN01000001">
    <property type="protein sequence ID" value="SBW11094.1"/>
    <property type="molecule type" value="Genomic_DNA"/>
</dbReference>
<feature type="transmembrane region" description="Helical" evidence="1">
    <location>
        <begin position="7"/>
        <end position="24"/>
    </location>
</feature>
<dbReference type="InterPro" id="IPR019733">
    <property type="entry name" value="Uncharacterised_YhfT"/>
</dbReference>
<evidence type="ECO:0000313" key="2">
    <source>
        <dbReference type="EMBL" id="SBW11094.1"/>
    </source>
</evidence>
<feature type="transmembrane region" description="Helical" evidence="1">
    <location>
        <begin position="280"/>
        <end position="303"/>
    </location>
</feature>
<organism evidence="2">
    <name type="scientific">uncultured Eubacteriales bacterium</name>
    <dbReference type="NCBI Taxonomy" id="172733"/>
    <lineage>
        <taxon>Bacteria</taxon>
        <taxon>Bacillati</taxon>
        <taxon>Bacillota</taxon>
        <taxon>Clostridia</taxon>
        <taxon>Eubacteriales</taxon>
        <taxon>environmental samples</taxon>
    </lineage>
</organism>
<sequence>MVFQINALTVIVMALLGAACTYLANQNIAVFNDGIRPVYPQYFNGTMDRKSLFATSFALSFGLVIGFGLPTSIAGGIIIVHTIMLACDILGAAFPDKGVYVWISTAVGALFGVVLMFGMQGIINVFALMPIDFLGSLSTVGSLIVVTFCVFPAMAVAYQSGFKSGIIVFALTMLIKQVVAVYGKFTVGGVSITLNADGMTLLFAIIAMVVSAMLHSKKTEGSAAAAFSVFEDNIKRIRKNIVVLAVSGGIVALATTLLLIAEGPASLTLTAQGSYGEAAIVALGRCLGFIPLVMTTAIISGVYSPAGTKALHVPAILFINMGIMGMVGSFVVGALIMVIEVLLLGFIAKGLDKFPGMKEVGDNTRTAMSKVLDLALLLGGCLAANAIAPTLGYIWIFGLYFLNQTAKKPVPTMAIGPIGAILLGILVNLLHVIGLFPIAA</sequence>
<keyword evidence="1" id="KW-0472">Membrane</keyword>
<dbReference type="Pfam" id="PF10797">
    <property type="entry name" value="YhfT"/>
    <property type="match status" value="1"/>
</dbReference>
<proteinExistence type="predicted"/>
<feature type="transmembrane region" description="Helical" evidence="1">
    <location>
        <begin position="241"/>
        <end position="260"/>
    </location>
</feature>
<protein>
    <recommendedName>
        <fullName evidence="3">Transport system permease protein</fullName>
    </recommendedName>
</protein>
<feature type="transmembrane region" description="Helical" evidence="1">
    <location>
        <begin position="414"/>
        <end position="439"/>
    </location>
</feature>
<feature type="transmembrane region" description="Helical" evidence="1">
    <location>
        <begin position="165"/>
        <end position="182"/>
    </location>
</feature>
<feature type="transmembrane region" description="Helical" evidence="1">
    <location>
        <begin position="374"/>
        <end position="402"/>
    </location>
</feature>
<feature type="transmembrane region" description="Helical" evidence="1">
    <location>
        <begin position="194"/>
        <end position="214"/>
    </location>
</feature>
<feature type="transmembrane region" description="Helical" evidence="1">
    <location>
        <begin position="133"/>
        <end position="158"/>
    </location>
</feature>
<dbReference type="AlphaFoldDB" id="A0A212KH89"/>
<gene>
    <name evidence="2" type="ORF">KL86CLO1_13154</name>
</gene>
<reference evidence="2" key="1">
    <citation type="submission" date="2016-04" db="EMBL/GenBank/DDBJ databases">
        <authorList>
            <person name="Evans L.H."/>
            <person name="Alamgir A."/>
            <person name="Owens N."/>
            <person name="Weber N.D."/>
            <person name="Virtaneva K."/>
            <person name="Barbian K."/>
            <person name="Babar A."/>
            <person name="Rosenke K."/>
        </authorList>
    </citation>
    <scope>NUCLEOTIDE SEQUENCE</scope>
    <source>
        <strain evidence="2">86</strain>
    </source>
</reference>
<feature type="transmembrane region" description="Helical" evidence="1">
    <location>
        <begin position="57"/>
        <end position="87"/>
    </location>
</feature>
<keyword evidence="1" id="KW-1133">Transmembrane helix</keyword>